<evidence type="ECO:0000313" key="7">
    <source>
        <dbReference type="Proteomes" id="UP000030745"/>
    </source>
</evidence>
<dbReference type="PROSITE" id="PS50178">
    <property type="entry name" value="ZF_FYVE"/>
    <property type="match status" value="1"/>
</dbReference>
<dbReference type="GeneID" id="24129721"/>
<evidence type="ECO:0000256" key="3">
    <source>
        <dbReference type="ARBA" id="ARBA00022833"/>
    </source>
</evidence>
<name>A0A067C8Y9_SAPPC</name>
<sequence length="288" mass="31907">MLKTLTTCPGMWCIASGDDDDNLAALSRSQRYINGAKPRRIVLGAVEQAPLWEDDDVADACSTCNVEFGLFHRKHHCRACGDVVCGTCASGFEKILKFSITTPVRICAGCFASVVRENEFFERHLPLLREGDVFTKYGFLLDRCVKLRLVDNSLQYQTVDLNSQQYSGETKIILLEAVASVESSGAVTLSIKTPAQNHKLDAPTSAARDAWVGAIQAAVDLLQYLTATENAKHAKSLAQEHAEMNRVIQGMESVEMRRLEMQHQRLQKNSSRRDELRAKYGLPVATAT</sequence>
<accession>A0A067C8Y9</accession>
<dbReference type="InterPro" id="IPR052113">
    <property type="entry name" value="FYVE-type_Zinc_Finger"/>
</dbReference>
<dbReference type="SUPFAM" id="SSF57903">
    <property type="entry name" value="FYVE/PHD zinc finger"/>
    <property type="match status" value="1"/>
</dbReference>
<dbReference type="InterPro" id="IPR013083">
    <property type="entry name" value="Znf_RING/FYVE/PHD"/>
</dbReference>
<feature type="domain" description="FYVE-type" evidence="5">
    <location>
        <begin position="55"/>
        <end position="115"/>
    </location>
</feature>
<protein>
    <recommendedName>
        <fullName evidence="5">FYVE-type domain-containing protein</fullName>
    </recommendedName>
</protein>
<dbReference type="InterPro" id="IPR000306">
    <property type="entry name" value="Znf_FYVE"/>
</dbReference>
<keyword evidence="2 4" id="KW-0863">Zinc-finger</keyword>
<dbReference type="SUPFAM" id="SSF50729">
    <property type="entry name" value="PH domain-like"/>
    <property type="match status" value="1"/>
</dbReference>
<dbReference type="PANTHER" id="PTHR39490:SF8">
    <property type="entry name" value="ZINC FINGER FYVE DOMAIN-CONTAINING PROTEIN 21"/>
    <property type="match status" value="1"/>
</dbReference>
<organism evidence="6 7">
    <name type="scientific">Saprolegnia parasitica (strain CBS 223.65)</name>
    <dbReference type="NCBI Taxonomy" id="695850"/>
    <lineage>
        <taxon>Eukaryota</taxon>
        <taxon>Sar</taxon>
        <taxon>Stramenopiles</taxon>
        <taxon>Oomycota</taxon>
        <taxon>Saprolegniomycetes</taxon>
        <taxon>Saprolegniales</taxon>
        <taxon>Saprolegniaceae</taxon>
        <taxon>Saprolegnia</taxon>
    </lineage>
</organism>
<gene>
    <name evidence="6" type="ORF">SPRG_07448</name>
</gene>
<dbReference type="Gene3D" id="3.30.40.10">
    <property type="entry name" value="Zinc/RING finger domain, C3HC4 (zinc finger)"/>
    <property type="match status" value="1"/>
</dbReference>
<keyword evidence="1" id="KW-0479">Metal-binding</keyword>
<dbReference type="Gene3D" id="2.30.29.30">
    <property type="entry name" value="Pleckstrin-homology domain (PH domain)/Phosphotyrosine-binding domain (PTB)"/>
    <property type="match status" value="1"/>
</dbReference>
<dbReference type="OrthoDB" id="660555at2759"/>
<dbReference type="AlphaFoldDB" id="A0A067C8Y9"/>
<dbReference type="InterPro" id="IPR011011">
    <property type="entry name" value="Znf_FYVE_PHD"/>
</dbReference>
<dbReference type="InterPro" id="IPR017455">
    <property type="entry name" value="Znf_FYVE-rel"/>
</dbReference>
<evidence type="ECO:0000256" key="2">
    <source>
        <dbReference type="ARBA" id="ARBA00022771"/>
    </source>
</evidence>
<dbReference type="Proteomes" id="UP000030745">
    <property type="component" value="Unassembled WGS sequence"/>
</dbReference>
<dbReference type="RefSeq" id="XP_012201977.1">
    <property type="nucleotide sequence ID" value="XM_012346587.1"/>
</dbReference>
<keyword evidence="3" id="KW-0862">Zinc</keyword>
<proteinExistence type="predicted"/>
<dbReference type="VEuPathDB" id="FungiDB:SPRG_07448"/>
<dbReference type="KEGG" id="spar:SPRG_07448"/>
<dbReference type="Pfam" id="PF01363">
    <property type="entry name" value="FYVE"/>
    <property type="match status" value="1"/>
</dbReference>
<dbReference type="EMBL" id="KK583218">
    <property type="protein sequence ID" value="KDO27199.1"/>
    <property type="molecule type" value="Genomic_DNA"/>
</dbReference>
<dbReference type="STRING" id="695850.A0A067C8Y9"/>
<evidence type="ECO:0000256" key="1">
    <source>
        <dbReference type="ARBA" id="ARBA00022723"/>
    </source>
</evidence>
<dbReference type="GO" id="GO:0008270">
    <property type="term" value="F:zinc ion binding"/>
    <property type="evidence" value="ECO:0007669"/>
    <property type="project" value="UniProtKB-KW"/>
</dbReference>
<keyword evidence="7" id="KW-1185">Reference proteome</keyword>
<dbReference type="PANTHER" id="PTHR39490">
    <property type="entry name" value="ARRESTIN DOMAIN-CONTAINING PROTEIN D"/>
    <property type="match status" value="1"/>
</dbReference>
<dbReference type="SMART" id="SM00064">
    <property type="entry name" value="FYVE"/>
    <property type="match status" value="1"/>
</dbReference>
<dbReference type="InterPro" id="IPR011993">
    <property type="entry name" value="PH-like_dom_sf"/>
</dbReference>
<reference evidence="6 7" key="1">
    <citation type="journal article" date="2013" name="PLoS Genet.">
        <title>Distinctive expansion of potential virulence genes in the genome of the oomycete fish pathogen Saprolegnia parasitica.</title>
        <authorList>
            <person name="Jiang R.H."/>
            <person name="de Bruijn I."/>
            <person name="Haas B.J."/>
            <person name="Belmonte R."/>
            <person name="Lobach L."/>
            <person name="Christie J."/>
            <person name="van den Ackerveken G."/>
            <person name="Bottin A."/>
            <person name="Bulone V."/>
            <person name="Diaz-Moreno S.M."/>
            <person name="Dumas B."/>
            <person name="Fan L."/>
            <person name="Gaulin E."/>
            <person name="Govers F."/>
            <person name="Grenville-Briggs L.J."/>
            <person name="Horner N.R."/>
            <person name="Levin J.Z."/>
            <person name="Mammella M."/>
            <person name="Meijer H.J."/>
            <person name="Morris P."/>
            <person name="Nusbaum C."/>
            <person name="Oome S."/>
            <person name="Phillips A.J."/>
            <person name="van Rooyen D."/>
            <person name="Rzeszutek E."/>
            <person name="Saraiva M."/>
            <person name="Secombes C.J."/>
            <person name="Seidl M.F."/>
            <person name="Snel B."/>
            <person name="Stassen J.H."/>
            <person name="Sykes S."/>
            <person name="Tripathy S."/>
            <person name="van den Berg H."/>
            <person name="Vega-Arreguin J.C."/>
            <person name="Wawra S."/>
            <person name="Young S.K."/>
            <person name="Zeng Q."/>
            <person name="Dieguez-Uribeondo J."/>
            <person name="Russ C."/>
            <person name="Tyler B.M."/>
            <person name="van West P."/>
        </authorList>
    </citation>
    <scope>NUCLEOTIDE SEQUENCE [LARGE SCALE GENOMIC DNA]</scope>
    <source>
        <strain evidence="6 7">CBS 223.65</strain>
    </source>
</reference>
<dbReference type="OMA" id="CNVEFGL"/>
<evidence type="ECO:0000259" key="5">
    <source>
        <dbReference type="PROSITE" id="PS50178"/>
    </source>
</evidence>
<evidence type="ECO:0000313" key="6">
    <source>
        <dbReference type="EMBL" id="KDO27199.1"/>
    </source>
</evidence>
<evidence type="ECO:0000256" key="4">
    <source>
        <dbReference type="PROSITE-ProRule" id="PRU00091"/>
    </source>
</evidence>